<comment type="similarity">
    <text evidence="3">Belongs to the mitochondrion-specific ribosomal protein mL40 family.</text>
</comment>
<comment type="similarity">
    <text evidence="2">Belongs to the mTERF family.</text>
</comment>
<dbReference type="GO" id="GO:1905502">
    <property type="term" value="F:acetyl-CoA binding"/>
    <property type="evidence" value="ECO:0007669"/>
    <property type="project" value="TreeGrafter"/>
</dbReference>
<dbReference type="Proteomes" id="UP000675881">
    <property type="component" value="Chromosome 14"/>
</dbReference>
<dbReference type="GO" id="GO:0005739">
    <property type="term" value="C:mitochondrion"/>
    <property type="evidence" value="ECO:0007669"/>
    <property type="project" value="UniProtKB-SubCell"/>
</dbReference>
<proteinExistence type="inferred from homology"/>
<gene>
    <name evidence="10" type="ORF">LSAA_5256</name>
</gene>
<keyword evidence="7" id="KW-0687">Ribonucleoprotein</keyword>
<dbReference type="GO" id="GO:0008080">
    <property type="term" value="F:N-acetyltransferase activity"/>
    <property type="evidence" value="ECO:0007669"/>
    <property type="project" value="InterPro"/>
</dbReference>
<dbReference type="CDD" id="cd04301">
    <property type="entry name" value="NAT_SF"/>
    <property type="match status" value="1"/>
</dbReference>
<dbReference type="Pfam" id="PF09812">
    <property type="entry name" value="MRP-L28"/>
    <property type="match status" value="1"/>
</dbReference>
<dbReference type="SUPFAM" id="SSF55729">
    <property type="entry name" value="Acyl-CoA N-acyltransferases (Nat)"/>
    <property type="match status" value="1"/>
</dbReference>
<feature type="domain" description="N-acetyltransferase" evidence="9">
    <location>
        <begin position="163"/>
        <end position="307"/>
    </location>
</feature>
<keyword evidence="4" id="KW-0809">Transit peptide</keyword>
<evidence type="ECO:0000256" key="3">
    <source>
        <dbReference type="ARBA" id="ARBA00009360"/>
    </source>
</evidence>
<dbReference type="GO" id="GO:0003676">
    <property type="term" value="F:nucleic acid binding"/>
    <property type="evidence" value="ECO:0007669"/>
    <property type="project" value="InterPro"/>
</dbReference>
<dbReference type="Gene3D" id="3.40.630.30">
    <property type="match status" value="1"/>
</dbReference>
<dbReference type="InterPro" id="IPR000182">
    <property type="entry name" value="GNAT_dom"/>
</dbReference>
<dbReference type="InterPro" id="IPR038538">
    <property type="entry name" value="MTERF_sf"/>
</dbReference>
<evidence type="ECO:0000313" key="10">
    <source>
        <dbReference type="EMBL" id="CAF2852471.1"/>
    </source>
</evidence>
<dbReference type="GO" id="GO:1990904">
    <property type="term" value="C:ribonucleoprotein complex"/>
    <property type="evidence" value="ECO:0007669"/>
    <property type="project" value="UniProtKB-KW"/>
</dbReference>
<name>A0A7R8H4W6_LEPSM</name>
<evidence type="ECO:0000256" key="8">
    <source>
        <dbReference type="ARBA" id="ARBA00035192"/>
    </source>
</evidence>
<evidence type="ECO:0000256" key="7">
    <source>
        <dbReference type="ARBA" id="ARBA00023274"/>
    </source>
</evidence>
<sequence>MLGAFIRGLSTTPSVGFRMTTPIAGAPMKRKAKQDPAIIRAKEEKRRRRLAKALRRMENQSRIVRPINELEDDSDKERTSRAIADAEETERRALLLKEWNRHCTRSHFRNMDNLNTILQSREEALEELKSISEPLYISTLSLDSGINFQMTSTNHENELFPLHKVHDSRQDIINQCCDILNFEWPRSETIRIRSLTSSCEELPTCLALVHWFSSGPSVLGHAKVAYIPSNERGVWIESVVIHPDLRGKGWGKYLMLKVEEYCVNKLGANAAYLCTIDKQPFYSRIGYTFCDPVISYGGNMRLIQNLAPLNNSPINRKPVNFSRESHALEPSPIHAIKDVIERQIDSISNHKYSDIDIAKTCAQNFSHPKLTSPPKLDAPPRRLPSDLNHDLSAEIYISQLVLRHQFLSQCKMEPNSDMWINSVVLSPSIIDFKTQELQDVLSTFELFDISRKSTWNILGSHPEIIEIPYSTLRKKLNQVEGFSRSIKMDFDTLITTYPMILFLESDDIGNRWHVIESRINYLFDVMYVHVNDILEAPGVFMIESHALSQRYEFLKRAGLYRQPDPKGIDEGLHAFPPLKKIIDGSDEEFVGKVVGNGISVEEYDTFKQILNGEEDKHFAHFDSVGFEDLDYVEDQLEDKKFLENTKNIRRKK</sequence>
<keyword evidence="11" id="KW-1185">Reference proteome</keyword>
<dbReference type="InterPro" id="IPR003690">
    <property type="entry name" value="MTERF"/>
</dbReference>
<dbReference type="Pfam" id="PF00583">
    <property type="entry name" value="Acetyltransf_1"/>
    <property type="match status" value="1"/>
</dbReference>
<evidence type="ECO:0000256" key="4">
    <source>
        <dbReference type="ARBA" id="ARBA00022946"/>
    </source>
</evidence>
<dbReference type="EMBL" id="HG994593">
    <property type="protein sequence ID" value="CAF2852471.1"/>
    <property type="molecule type" value="Genomic_DNA"/>
</dbReference>
<protein>
    <recommendedName>
        <fullName evidence="8">Large ribosomal subunit protein mL40</fullName>
    </recommendedName>
</protein>
<evidence type="ECO:0000256" key="1">
    <source>
        <dbReference type="ARBA" id="ARBA00004173"/>
    </source>
</evidence>
<dbReference type="PANTHER" id="PTHR13538">
    <property type="entry name" value="N-ACETYLTRANSFERASE 6"/>
    <property type="match status" value="1"/>
</dbReference>
<keyword evidence="6" id="KW-0496">Mitochondrion</keyword>
<organism evidence="10 11">
    <name type="scientific">Lepeophtheirus salmonis</name>
    <name type="common">Salmon louse</name>
    <name type="synonym">Caligus salmonis</name>
    <dbReference type="NCBI Taxonomy" id="72036"/>
    <lineage>
        <taxon>Eukaryota</taxon>
        <taxon>Metazoa</taxon>
        <taxon>Ecdysozoa</taxon>
        <taxon>Arthropoda</taxon>
        <taxon>Crustacea</taxon>
        <taxon>Multicrustacea</taxon>
        <taxon>Hexanauplia</taxon>
        <taxon>Copepoda</taxon>
        <taxon>Siphonostomatoida</taxon>
        <taxon>Caligidae</taxon>
        <taxon>Lepeophtheirus</taxon>
    </lineage>
</organism>
<comment type="subcellular location">
    <subcellularLocation>
        <location evidence="1">Mitochondrion</location>
    </subcellularLocation>
</comment>
<dbReference type="Pfam" id="PF02536">
    <property type="entry name" value="mTERF"/>
    <property type="match status" value="1"/>
</dbReference>
<dbReference type="PROSITE" id="PS51186">
    <property type="entry name" value="GNAT"/>
    <property type="match status" value="1"/>
</dbReference>
<dbReference type="Gene3D" id="6.10.250.3440">
    <property type="match status" value="1"/>
</dbReference>
<evidence type="ECO:0000256" key="2">
    <source>
        <dbReference type="ARBA" id="ARBA00007692"/>
    </source>
</evidence>
<dbReference type="InterPro" id="IPR016181">
    <property type="entry name" value="Acyl_CoA_acyltransferase"/>
</dbReference>
<dbReference type="OrthoDB" id="329272at2759"/>
<accession>A0A7R8H4W6</accession>
<evidence type="ECO:0000313" key="11">
    <source>
        <dbReference type="Proteomes" id="UP000675881"/>
    </source>
</evidence>
<reference evidence="10" key="1">
    <citation type="submission" date="2021-02" db="EMBL/GenBank/DDBJ databases">
        <authorList>
            <person name="Bekaert M."/>
        </authorList>
    </citation>
    <scope>NUCLEOTIDE SEQUENCE</scope>
    <source>
        <strain evidence="10">IoA-00</strain>
    </source>
</reference>
<dbReference type="GO" id="GO:0005840">
    <property type="term" value="C:ribosome"/>
    <property type="evidence" value="ECO:0007669"/>
    <property type="project" value="UniProtKB-KW"/>
</dbReference>
<dbReference type="InterPro" id="IPR039840">
    <property type="entry name" value="NAA80"/>
</dbReference>
<evidence type="ECO:0000256" key="5">
    <source>
        <dbReference type="ARBA" id="ARBA00022980"/>
    </source>
</evidence>
<keyword evidence="5" id="KW-0689">Ribosomal protein</keyword>
<dbReference type="PANTHER" id="PTHR13538:SF4">
    <property type="entry name" value="N-ALPHA-ACETYLTRANSFERASE 80"/>
    <property type="match status" value="1"/>
</dbReference>
<dbReference type="AlphaFoldDB" id="A0A7R8H4W6"/>
<evidence type="ECO:0000259" key="9">
    <source>
        <dbReference type="PROSITE" id="PS51186"/>
    </source>
</evidence>
<dbReference type="InterPro" id="IPR019192">
    <property type="entry name" value="Ribosomal_mL40"/>
</dbReference>
<evidence type="ECO:0000256" key="6">
    <source>
        <dbReference type="ARBA" id="ARBA00023128"/>
    </source>
</evidence>
<dbReference type="Gene3D" id="1.25.70.10">
    <property type="entry name" value="Transcription termination factor 3, mitochondrial"/>
    <property type="match status" value="1"/>
</dbReference>